<dbReference type="PROSITE" id="PS01022">
    <property type="entry name" value="PTR2_1"/>
    <property type="match status" value="1"/>
</dbReference>
<evidence type="ECO:0000256" key="5">
    <source>
        <dbReference type="ARBA" id="ARBA00022692"/>
    </source>
</evidence>
<protein>
    <recommendedName>
        <fullName evidence="11">Protein NRT1/ PTR FAMILY 5.10-like</fullName>
    </recommendedName>
</protein>
<dbReference type="CDD" id="cd17417">
    <property type="entry name" value="MFS_NPF5"/>
    <property type="match status" value="1"/>
</dbReference>
<evidence type="ECO:0000313" key="9">
    <source>
        <dbReference type="EMBL" id="KAG6519387.1"/>
    </source>
</evidence>
<keyword evidence="3" id="KW-0813">Transport</keyword>
<dbReference type="OrthoDB" id="8904098at2759"/>
<dbReference type="Proteomes" id="UP000734854">
    <property type="component" value="Unassembled WGS sequence"/>
</dbReference>
<evidence type="ECO:0000256" key="8">
    <source>
        <dbReference type="SAM" id="Phobius"/>
    </source>
</evidence>
<evidence type="ECO:0000256" key="2">
    <source>
        <dbReference type="ARBA" id="ARBA00005982"/>
    </source>
</evidence>
<dbReference type="Pfam" id="PF00854">
    <property type="entry name" value="PTR2"/>
    <property type="match status" value="1"/>
</dbReference>
<keyword evidence="7 8" id="KW-0472">Membrane</keyword>
<evidence type="ECO:0000256" key="7">
    <source>
        <dbReference type="ARBA" id="ARBA00023136"/>
    </source>
</evidence>
<evidence type="ECO:0000256" key="1">
    <source>
        <dbReference type="ARBA" id="ARBA00004141"/>
    </source>
</evidence>
<accession>A0A8J5HDE8</accession>
<organism evidence="9 10">
    <name type="scientific">Zingiber officinale</name>
    <name type="common">Ginger</name>
    <name type="synonym">Amomum zingiber</name>
    <dbReference type="NCBI Taxonomy" id="94328"/>
    <lineage>
        <taxon>Eukaryota</taxon>
        <taxon>Viridiplantae</taxon>
        <taxon>Streptophyta</taxon>
        <taxon>Embryophyta</taxon>
        <taxon>Tracheophyta</taxon>
        <taxon>Spermatophyta</taxon>
        <taxon>Magnoliopsida</taxon>
        <taxon>Liliopsida</taxon>
        <taxon>Zingiberales</taxon>
        <taxon>Zingiberaceae</taxon>
        <taxon>Zingiber</taxon>
    </lineage>
</organism>
<feature type="transmembrane region" description="Helical" evidence="8">
    <location>
        <begin position="191"/>
        <end position="214"/>
    </location>
</feature>
<evidence type="ECO:0000256" key="3">
    <source>
        <dbReference type="ARBA" id="ARBA00022448"/>
    </source>
</evidence>
<evidence type="ECO:0000256" key="6">
    <source>
        <dbReference type="ARBA" id="ARBA00022989"/>
    </source>
</evidence>
<dbReference type="AlphaFoldDB" id="A0A8J5HDE8"/>
<dbReference type="GO" id="GO:0071916">
    <property type="term" value="F:dipeptide transmembrane transporter activity"/>
    <property type="evidence" value="ECO:0007669"/>
    <property type="project" value="InterPro"/>
</dbReference>
<feature type="transmembrane region" description="Helical" evidence="8">
    <location>
        <begin position="109"/>
        <end position="130"/>
    </location>
</feature>
<keyword evidence="4" id="KW-0597">Phosphoprotein</keyword>
<evidence type="ECO:0000313" key="10">
    <source>
        <dbReference type="Proteomes" id="UP000734854"/>
    </source>
</evidence>
<dbReference type="GO" id="GO:0009705">
    <property type="term" value="C:plant-type vacuole membrane"/>
    <property type="evidence" value="ECO:0007669"/>
    <property type="project" value="UniProtKB-ARBA"/>
</dbReference>
<sequence length="539" mass="60004">MATDPFLRSNSDLIEGVVDYRGRPASRSASGRWTAASFIMGVEIPERMAYYGISANIISYLTGPLRVSTADAAAAINVWNGVGSLLPILGGLVADCYLGRFRTILISSFLYLLGLGMLTLSSVLPSFYSLKYEGASIADQTTCPPSIGLVLLYISLYLVSIAQAGFKPCVQAFGADQFDQGDPRELISRGIFFNWWYFGMCMGIVVAIAFSSYVQDNIGWGLGFGIPCMVMLSSLLMLLLGTRTYRFYLSQEVPIACICNRFLALTRKLLQNLRFIAEEDIGLHQSETGDVEATRLLRLFPIWSMCLMYTVVYAQSATLFTKQGRTLDTRISVKLHVPPAALQCFIAASIVLCIPIYDRVLVPMARKLTKLPSGITMLQRIGTGMVISIVSMSVAALVEKRRLRIAEEFDLLDKPEATIPMSLWWLLPQYILMGISEVFTLIGMQEFFYDQVPDGLRSFGLALYCGIFGIGSFVSGFMITVIDKTTRRGGESWFANNLNHAHLNYFYWLLAGLSALQFVLYLYFARDYVYKKNQDTATI</sequence>
<dbReference type="EMBL" id="JACMSC010000006">
    <property type="protein sequence ID" value="KAG6519387.1"/>
    <property type="molecule type" value="Genomic_DNA"/>
</dbReference>
<dbReference type="FunFam" id="1.20.1250.20:FF:000147">
    <property type="entry name" value="Protein NRT1/ PTR family 5.10"/>
    <property type="match status" value="1"/>
</dbReference>
<feature type="transmembrane region" description="Helical" evidence="8">
    <location>
        <begin position="430"/>
        <end position="449"/>
    </location>
</feature>
<feature type="transmembrane region" description="Helical" evidence="8">
    <location>
        <begin position="378"/>
        <end position="398"/>
    </location>
</feature>
<feature type="transmembrane region" description="Helical" evidence="8">
    <location>
        <begin position="340"/>
        <end position="357"/>
    </location>
</feature>
<keyword evidence="5 8" id="KW-0812">Transmembrane</keyword>
<evidence type="ECO:0000256" key="4">
    <source>
        <dbReference type="ARBA" id="ARBA00022553"/>
    </source>
</evidence>
<comment type="similarity">
    <text evidence="2">Belongs to the major facilitator superfamily. Proton-dependent oligopeptide transporter (POT/PTR) (TC 2.A.17) family.</text>
</comment>
<dbReference type="InterPro" id="IPR000109">
    <property type="entry name" value="POT_fam"/>
</dbReference>
<reference evidence="9 10" key="1">
    <citation type="submission" date="2020-08" db="EMBL/GenBank/DDBJ databases">
        <title>Plant Genome Project.</title>
        <authorList>
            <person name="Zhang R.-G."/>
        </authorList>
    </citation>
    <scope>NUCLEOTIDE SEQUENCE [LARGE SCALE GENOMIC DNA]</scope>
    <source>
        <tissue evidence="9">Rhizome</tissue>
    </source>
</reference>
<keyword evidence="10" id="KW-1185">Reference proteome</keyword>
<dbReference type="PANTHER" id="PTHR11654">
    <property type="entry name" value="OLIGOPEPTIDE TRANSPORTER-RELATED"/>
    <property type="match status" value="1"/>
</dbReference>
<feature type="transmembrane region" description="Helical" evidence="8">
    <location>
        <begin position="461"/>
        <end position="482"/>
    </location>
</feature>
<dbReference type="GO" id="GO:0042937">
    <property type="term" value="F:tripeptide transmembrane transporter activity"/>
    <property type="evidence" value="ECO:0007669"/>
    <property type="project" value="InterPro"/>
</dbReference>
<gene>
    <name evidence="9" type="ORF">ZIOFF_022880</name>
</gene>
<dbReference type="InterPro" id="IPR044739">
    <property type="entry name" value="NRT1/PTR"/>
</dbReference>
<comment type="subcellular location">
    <subcellularLocation>
        <location evidence="1">Membrane</location>
        <topology evidence="1">Multi-pass membrane protein</topology>
    </subcellularLocation>
</comment>
<dbReference type="GO" id="GO:0080054">
    <property type="term" value="F:low-affinity nitrate transmembrane transporter activity"/>
    <property type="evidence" value="ECO:0007669"/>
    <property type="project" value="UniProtKB-ARBA"/>
</dbReference>
<feature type="transmembrane region" description="Helical" evidence="8">
    <location>
        <begin position="505"/>
        <end position="524"/>
    </location>
</feature>
<proteinExistence type="inferred from homology"/>
<keyword evidence="6 8" id="KW-1133">Transmembrane helix</keyword>
<dbReference type="InterPro" id="IPR018456">
    <property type="entry name" value="PTR2_symporter_CS"/>
</dbReference>
<feature type="transmembrane region" description="Helical" evidence="8">
    <location>
        <begin position="220"/>
        <end position="240"/>
    </location>
</feature>
<name>A0A8J5HDE8_ZINOF</name>
<feature type="transmembrane region" description="Helical" evidence="8">
    <location>
        <begin position="150"/>
        <end position="170"/>
    </location>
</feature>
<evidence type="ECO:0008006" key="11">
    <source>
        <dbReference type="Google" id="ProtNLM"/>
    </source>
</evidence>
<comment type="caution">
    <text evidence="9">The sequence shown here is derived from an EMBL/GenBank/DDBJ whole genome shotgun (WGS) entry which is preliminary data.</text>
</comment>